<reference evidence="1 2" key="1">
    <citation type="journal article" date="2018" name="J. Allergy Clin. Immunol.">
        <title>High-quality assembly of Dermatophagoides pteronyssinus genome and transcriptome reveals a wide range of novel allergens.</title>
        <authorList>
            <person name="Liu X.Y."/>
            <person name="Yang K.Y."/>
            <person name="Wang M.Q."/>
            <person name="Kwok J.S."/>
            <person name="Zeng X."/>
            <person name="Yang Z."/>
            <person name="Xiao X.J."/>
            <person name="Lau C.P."/>
            <person name="Li Y."/>
            <person name="Huang Z.M."/>
            <person name="Ba J.G."/>
            <person name="Yim A.K."/>
            <person name="Ouyang C.Y."/>
            <person name="Ngai S.M."/>
            <person name="Chan T.F."/>
            <person name="Leung E.L."/>
            <person name="Liu L."/>
            <person name="Liu Z.G."/>
            <person name="Tsui S.K."/>
        </authorList>
    </citation>
    <scope>NUCLEOTIDE SEQUENCE [LARGE SCALE GENOMIC DNA]</scope>
    <source>
        <strain evidence="1">Derp</strain>
    </source>
</reference>
<comment type="caution">
    <text evidence="1">The sequence shown here is derived from an EMBL/GenBank/DDBJ whole genome shotgun (WGS) entry which is preliminary data.</text>
</comment>
<proteinExistence type="predicted"/>
<sequence length="99" mass="11233">MTQRQFLGLEYVHICSNRHIMHEAPFHTYVSYLPMAHVLELTLELFFCFGGVRLGYASPFTLTISAPGLARGQKPDIKLLRLTVICIVPLVWIGMSKEV</sequence>
<organism evidence="1 2">
    <name type="scientific">Dermatophagoides pteronyssinus</name>
    <name type="common">European house dust mite</name>
    <dbReference type="NCBI Taxonomy" id="6956"/>
    <lineage>
        <taxon>Eukaryota</taxon>
        <taxon>Metazoa</taxon>
        <taxon>Ecdysozoa</taxon>
        <taxon>Arthropoda</taxon>
        <taxon>Chelicerata</taxon>
        <taxon>Arachnida</taxon>
        <taxon>Acari</taxon>
        <taxon>Acariformes</taxon>
        <taxon>Sarcoptiformes</taxon>
        <taxon>Astigmata</taxon>
        <taxon>Psoroptidia</taxon>
        <taxon>Analgoidea</taxon>
        <taxon>Pyroglyphidae</taxon>
        <taxon>Dermatophagoidinae</taxon>
        <taxon>Dermatophagoides</taxon>
    </lineage>
</organism>
<dbReference type="Proteomes" id="UP000887458">
    <property type="component" value="Unassembled WGS sequence"/>
</dbReference>
<reference evidence="1 2" key="2">
    <citation type="journal article" date="2022" name="Mol. Biol. Evol.">
        <title>Comparative Genomics Reveals Insights into the Divergent Evolution of Astigmatic Mites and Household Pest Adaptations.</title>
        <authorList>
            <person name="Xiong Q."/>
            <person name="Wan A.T."/>
            <person name="Liu X."/>
            <person name="Fung C.S."/>
            <person name="Xiao X."/>
            <person name="Malainual N."/>
            <person name="Hou J."/>
            <person name="Wang L."/>
            <person name="Wang M."/>
            <person name="Yang K.Y."/>
            <person name="Cui Y."/>
            <person name="Leung E.L."/>
            <person name="Nong W."/>
            <person name="Shin S.K."/>
            <person name="Au S.W."/>
            <person name="Jeong K.Y."/>
            <person name="Chew F.T."/>
            <person name="Hui J.H."/>
            <person name="Leung T.F."/>
            <person name="Tungtrongchitr A."/>
            <person name="Zhong N."/>
            <person name="Liu Z."/>
            <person name="Tsui S.K."/>
        </authorList>
    </citation>
    <scope>NUCLEOTIDE SEQUENCE [LARGE SCALE GENOMIC DNA]</scope>
    <source>
        <strain evidence="1">Derp</strain>
    </source>
</reference>
<evidence type="ECO:0000313" key="1">
    <source>
        <dbReference type="EMBL" id="KAH9425971.1"/>
    </source>
</evidence>
<accession>A0ABQ8JTQ9</accession>
<protein>
    <submittedName>
        <fullName evidence="1">Long-chain-fatty-acid--CoA ligase 4</fullName>
    </submittedName>
</protein>
<gene>
    <name evidence="1" type="primary">ACSL4_12</name>
    <name evidence="1" type="ORF">DERP_015296</name>
</gene>
<keyword evidence="2" id="KW-1185">Reference proteome</keyword>
<dbReference type="EMBL" id="NJHN03000014">
    <property type="protein sequence ID" value="KAH9425971.1"/>
    <property type="molecule type" value="Genomic_DNA"/>
</dbReference>
<keyword evidence="1" id="KW-0436">Ligase</keyword>
<evidence type="ECO:0000313" key="2">
    <source>
        <dbReference type="Proteomes" id="UP000887458"/>
    </source>
</evidence>
<dbReference type="GO" id="GO:0016874">
    <property type="term" value="F:ligase activity"/>
    <property type="evidence" value="ECO:0007669"/>
    <property type="project" value="UniProtKB-KW"/>
</dbReference>
<name>A0ABQ8JTQ9_DERPT</name>